<feature type="non-terminal residue" evidence="1">
    <location>
        <position position="1"/>
    </location>
</feature>
<accession>A0A371HSE9</accession>
<proteinExistence type="predicted"/>
<evidence type="ECO:0000313" key="2">
    <source>
        <dbReference type="Proteomes" id="UP000257109"/>
    </source>
</evidence>
<dbReference type="OrthoDB" id="1434605at2759"/>
<dbReference type="SUPFAM" id="SSF56219">
    <property type="entry name" value="DNase I-like"/>
    <property type="match status" value="1"/>
</dbReference>
<dbReference type="InterPro" id="IPR036691">
    <property type="entry name" value="Endo/exonu/phosph_ase_sf"/>
</dbReference>
<dbReference type="AlphaFoldDB" id="A0A371HSE9"/>
<reference evidence="1" key="1">
    <citation type="submission" date="2018-05" db="EMBL/GenBank/DDBJ databases">
        <title>Draft genome of Mucuna pruriens seed.</title>
        <authorList>
            <person name="Nnadi N.E."/>
            <person name="Vos R."/>
            <person name="Hasami M.H."/>
            <person name="Devisetty U.K."/>
            <person name="Aguiy J.C."/>
        </authorList>
    </citation>
    <scope>NUCLEOTIDE SEQUENCE [LARGE SCALE GENOMIC DNA]</scope>
    <source>
        <strain evidence="1">JCA_2017</strain>
    </source>
</reference>
<protein>
    <submittedName>
        <fullName evidence="1">Uncharacterized protein</fullName>
    </submittedName>
</protein>
<gene>
    <name evidence="1" type="ORF">CR513_10418</name>
</gene>
<dbReference type="EMBL" id="QJKJ01001824">
    <property type="protein sequence ID" value="RDY05720.1"/>
    <property type="molecule type" value="Genomic_DNA"/>
</dbReference>
<dbReference type="Proteomes" id="UP000257109">
    <property type="component" value="Unassembled WGS sequence"/>
</dbReference>
<name>A0A371HSE9_MUCPR</name>
<comment type="caution">
    <text evidence="1">The sequence shown here is derived from an EMBL/GenBank/DDBJ whole genome shotgun (WGS) entry which is preliminary data.</text>
</comment>
<organism evidence="1 2">
    <name type="scientific">Mucuna pruriens</name>
    <name type="common">Velvet bean</name>
    <name type="synonym">Dolichos pruriens</name>
    <dbReference type="NCBI Taxonomy" id="157652"/>
    <lineage>
        <taxon>Eukaryota</taxon>
        <taxon>Viridiplantae</taxon>
        <taxon>Streptophyta</taxon>
        <taxon>Embryophyta</taxon>
        <taxon>Tracheophyta</taxon>
        <taxon>Spermatophyta</taxon>
        <taxon>Magnoliopsida</taxon>
        <taxon>eudicotyledons</taxon>
        <taxon>Gunneridae</taxon>
        <taxon>Pentapetalae</taxon>
        <taxon>rosids</taxon>
        <taxon>fabids</taxon>
        <taxon>Fabales</taxon>
        <taxon>Fabaceae</taxon>
        <taxon>Papilionoideae</taxon>
        <taxon>50 kb inversion clade</taxon>
        <taxon>NPAAA clade</taxon>
        <taxon>indigoferoid/millettioid clade</taxon>
        <taxon>Phaseoleae</taxon>
        <taxon>Mucuna</taxon>
    </lineage>
</organism>
<dbReference type="Gene3D" id="3.60.10.10">
    <property type="entry name" value="Endonuclease/exonuclease/phosphatase"/>
    <property type="match status" value="1"/>
</dbReference>
<sequence length="108" mass="12299">MTLNIYPWNVCGIGRCYVNCLIKDLVFKHNVRILALFETKVNEPKADKIISIMVDTQGSHNQFIHARISSMKDFPSFLVSFVYASPHPSTRNDLWKELSSLASSIQDP</sequence>
<evidence type="ECO:0000313" key="1">
    <source>
        <dbReference type="EMBL" id="RDY05720.1"/>
    </source>
</evidence>
<keyword evidence="2" id="KW-1185">Reference proteome</keyword>